<proteinExistence type="predicted"/>
<evidence type="ECO:0000256" key="1">
    <source>
        <dbReference type="SAM" id="Coils"/>
    </source>
</evidence>
<name>A0A8S0Z4V8_ARCPL</name>
<sequence length="368" mass="40719">MFFSYIFHYILSGYLAAPASIDTPKNGLLLLYRPLDVSNECAFSGHLRYDLSFGMGMSDTITMIISELPKKIATLTLKITTQSVLIEAQNKKIDNQQQTINHLTKVIEDLSTKIDKLLTSTSVSEIEEPTKMAATQGVLRTLNGIDYECSIEIAAQSTNVYLIVVIKFPTNLLKNCFANEDAFMAEMYQVTATTARKKPLPGDCQGKNETLCVIDHKEYCFTNGVVCDGIINCGAKDWFDERQAECSLPVEYLGYAPTIAVVGALACTLLAAGHILVRCLPAQASSFFIFNANEDNRLRIDPLLCPPKNVTCTIEKVRKVSLIPGADTSRREPIVRTMTARIQEKLRSVSGGRKMLKASILNLKIDEL</sequence>
<protein>
    <submittedName>
        <fullName evidence="2">Uncharacterized protein</fullName>
    </submittedName>
</protein>
<dbReference type="AlphaFoldDB" id="A0A8S0Z4V8"/>
<comment type="caution">
    <text evidence="2">The sequence shown here is derived from an EMBL/GenBank/DDBJ whole genome shotgun (WGS) entry which is preliminary data.</text>
</comment>
<dbReference type="Proteomes" id="UP000494106">
    <property type="component" value="Unassembled WGS sequence"/>
</dbReference>
<accession>A0A8S0Z4V8</accession>
<feature type="coiled-coil region" evidence="1">
    <location>
        <begin position="86"/>
        <end position="113"/>
    </location>
</feature>
<evidence type="ECO:0000313" key="2">
    <source>
        <dbReference type="EMBL" id="CAB3225458.1"/>
    </source>
</evidence>
<dbReference type="EMBL" id="CADEBC010000205">
    <property type="protein sequence ID" value="CAB3225458.1"/>
    <property type="molecule type" value="Genomic_DNA"/>
</dbReference>
<gene>
    <name evidence="2" type="ORF">APLA_LOCUS2513</name>
</gene>
<keyword evidence="3" id="KW-1185">Reference proteome</keyword>
<keyword evidence="1" id="KW-0175">Coiled coil</keyword>
<organism evidence="2 3">
    <name type="scientific">Arctia plantaginis</name>
    <name type="common">Wood tiger moth</name>
    <name type="synonym">Phalaena plantaginis</name>
    <dbReference type="NCBI Taxonomy" id="874455"/>
    <lineage>
        <taxon>Eukaryota</taxon>
        <taxon>Metazoa</taxon>
        <taxon>Ecdysozoa</taxon>
        <taxon>Arthropoda</taxon>
        <taxon>Hexapoda</taxon>
        <taxon>Insecta</taxon>
        <taxon>Pterygota</taxon>
        <taxon>Neoptera</taxon>
        <taxon>Endopterygota</taxon>
        <taxon>Lepidoptera</taxon>
        <taxon>Glossata</taxon>
        <taxon>Ditrysia</taxon>
        <taxon>Noctuoidea</taxon>
        <taxon>Erebidae</taxon>
        <taxon>Arctiinae</taxon>
        <taxon>Arctia</taxon>
    </lineage>
</organism>
<reference evidence="2 3" key="1">
    <citation type="submission" date="2020-04" db="EMBL/GenBank/DDBJ databases">
        <authorList>
            <person name="Wallbank WR R."/>
            <person name="Pardo Diaz C."/>
            <person name="Kozak K."/>
            <person name="Martin S."/>
            <person name="Jiggins C."/>
            <person name="Moest M."/>
            <person name="Warren A I."/>
            <person name="Byers J.R.P. K."/>
            <person name="Montejo-Kovacevich G."/>
            <person name="Yen C E."/>
        </authorList>
    </citation>
    <scope>NUCLEOTIDE SEQUENCE [LARGE SCALE GENOMIC DNA]</scope>
</reference>
<dbReference type="OrthoDB" id="7437628at2759"/>
<evidence type="ECO:0000313" key="3">
    <source>
        <dbReference type="Proteomes" id="UP000494106"/>
    </source>
</evidence>